<proteinExistence type="predicted"/>
<evidence type="ECO:0000313" key="3">
    <source>
        <dbReference type="Proteomes" id="UP000826195"/>
    </source>
</evidence>
<name>A0AAV7IVY9_COTGL</name>
<feature type="region of interest" description="Disordered" evidence="1">
    <location>
        <begin position="69"/>
        <end position="89"/>
    </location>
</feature>
<gene>
    <name evidence="2" type="ORF">KQX54_015419</name>
</gene>
<dbReference type="Proteomes" id="UP000826195">
    <property type="component" value="Unassembled WGS sequence"/>
</dbReference>
<accession>A0AAV7IVY9</accession>
<dbReference type="EMBL" id="JAHXZJ010000747">
    <property type="protein sequence ID" value="KAH0558282.1"/>
    <property type="molecule type" value="Genomic_DNA"/>
</dbReference>
<feature type="compositionally biased region" description="Polar residues" evidence="1">
    <location>
        <begin position="73"/>
        <end position="89"/>
    </location>
</feature>
<reference evidence="2 3" key="1">
    <citation type="journal article" date="2021" name="J. Hered.">
        <title>A chromosome-level genome assembly of the parasitoid wasp, Cotesia glomerata (Hymenoptera: Braconidae).</title>
        <authorList>
            <person name="Pinto B.J."/>
            <person name="Weis J.J."/>
            <person name="Gamble T."/>
            <person name="Ode P.J."/>
            <person name="Paul R."/>
            <person name="Zaspel J.M."/>
        </authorList>
    </citation>
    <scope>NUCLEOTIDE SEQUENCE [LARGE SCALE GENOMIC DNA]</scope>
    <source>
        <strain evidence="2">CgM1</strain>
    </source>
</reference>
<sequence>MLHRQVKPRAAKKKSQLRKIENKSSRNVSSQIRRRLTACKCLRSDGEMPRASNPWKILEEEILECGWKEEEQPATSSQLPNSEVAQHDG</sequence>
<feature type="region of interest" description="Disordered" evidence="1">
    <location>
        <begin position="1"/>
        <end position="31"/>
    </location>
</feature>
<evidence type="ECO:0000256" key="1">
    <source>
        <dbReference type="SAM" id="MobiDB-lite"/>
    </source>
</evidence>
<dbReference type="AlphaFoldDB" id="A0AAV7IVY9"/>
<evidence type="ECO:0000313" key="2">
    <source>
        <dbReference type="EMBL" id="KAH0558282.1"/>
    </source>
</evidence>
<keyword evidence="3" id="KW-1185">Reference proteome</keyword>
<comment type="caution">
    <text evidence="2">The sequence shown here is derived from an EMBL/GenBank/DDBJ whole genome shotgun (WGS) entry which is preliminary data.</text>
</comment>
<organism evidence="2 3">
    <name type="scientific">Cotesia glomerata</name>
    <name type="common">Lepidopteran parasitic wasp</name>
    <name type="synonym">Apanteles glomeratus</name>
    <dbReference type="NCBI Taxonomy" id="32391"/>
    <lineage>
        <taxon>Eukaryota</taxon>
        <taxon>Metazoa</taxon>
        <taxon>Ecdysozoa</taxon>
        <taxon>Arthropoda</taxon>
        <taxon>Hexapoda</taxon>
        <taxon>Insecta</taxon>
        <taxon>Pterygota</taxon>
        <taxon>Neoptera</taxon>
        <taxon>Endopterygota</taxon>
        <taxon>Hymenoptera</taxon>
        <taxon>Apocrita</taxon>
        <taxon>Ichneumonoidea</taxon>
        <taxon>Braconidae</taxon>
        <taxon>Microgastrinae</taxon>
        <taxon>Cotesia</taxon>
    </lineage>
</organism>
<feature type="compositionally biased region" description="Basic residues" evidence="1">
    <location>
        <begin position="1"/>
        <end position="17"/>
    </location>
</feature>
<protein>
    <submittedName>
        <fullName evidence="2">Uncharacterized protein</fullName>
    </submittedName>
</protein>